<dbReference type="Proteomes" id="UP000026960">
    <property type="component" value="Chromosome 2"/>
</dbReference>
<protein>
    <submittedName>
        <fullName evidence="3">Uncharacterized protein</fullName>
    </submittedName>
</protein>
<dbReference type="PANTHER" id="PTHR47926">
    <property type="entry name" value="PENTATRICOPEPTIDE REPEAT-CONTAINING PROTEIN"/>
    <property type="match status" value="1"/>
</dbReference>
<evidence type="ECO:0000313" key="3">
    <source>
        <dbReference type="EnsemblPlants" id="OBART02G04030.1"/>
    </source>
</evidence>
<keyword evidence="4" id="KW-1185">Reference proteome</keyword>
<evidence type="ECO:0000256" key="2">
    <source>
        <dbReference type="SAM" id="SignalP"/>
    </source>
</evidence>
<feature type="region of interest" description="Disordered" evidence="1">
    <location>
        <begin position="54"/>
        <end position="171"/>
    </location>
</feature>
<reference evidence="3" key="2">
    <citation type="submission" date="2015-03" db="UniProtKB">
        <authorList>
            <consortium name="EnsemblPlants"/>
        </authorList>
    </citation>
    <scope>IDENTIFICATION</scope>
</reference>
<dbReference type="Gramene" id="OBART02G04030.1">
    <property type="protein sequence ID" value="OBART02G04030.1"/>
    <property type="gene ID" value="OBART02G04030"/>
</dbReference>
<dbReference type="EnsemblPlants" id="OBART02G04030.1">
    <property type="protein sequence ID" value="OBART02G04030.1"/>
    <property type="gene ID" value="OBART02G04030"/>
</dbReference>
<evidence type="ECO:0000313" key="4">
    <source>
        <dbReference type="Proteomes" id="UP000026960"/>
    </source>
</evidence>
<dbReference type="InterPro" id="IPR011990">
    <property type="entry name" value="TPR-like_helical_dom_sf"/>
</dbReference>
<dbReference type="Gene3D" id="1.25.40.10">
    <property type="entry name" value="Tetratricopeptide repeat domain"/>
    <property type="match status" value="1"/>
</dbReference>
<keyword evidence="2" id="KW-0732">Signal</keyword>
<accession>A0A0D3F0T0</accession>
<dbReference type="eggNOG" id="KOG4197">
    <property type="taxonomic scope" value="Eukaryota"/>
</dbReference>
<proteinExistence type="predicted"/>
<dbReference type="GO" id="GO:0003723">
    <property type="term" value="F:RNA binding"/>
    <property type="evidence" value="ECO:0007669"/>
    <property type="project" value="InterPro"/>
</dbReference>
<dbReference type="InterPro" id="IPR046960">
    <property type="entry name" value="PPR_At4g14850-like_plant"/>
</dbReference>
<feature type="compositionally biased region" description="Low complexity" evidence="1">
    <location>
        <begin position="120"/>
        <end position="147"/>
    </location>
</feature>
<dbReference type="GO" id="GO:0009451">
    <property type="term" value="P:RNA modification"/>
    <property type="evidence" value="ECO:0007669"/>
    <property type="project" value="InterPro"/>
</dbReference>
<feature type="compositionally biased region" description="Low complexity" evidence="1">
    <location>
        <begin position="57"/>
        <end position="71"/>
    </location>
</feature>
<name>A0A0D3F0T0_9ORYZ</name>
<dbReference type="HOGENOM" id="CLU_685824_0_0_1"/>
<dbReference type="STRING" id="65489.A0A0D3F0T0"/>
<feature type="signal peptide" evidence="2">
    <location>
        <begin position="1"/>
        <end position="22"/>
    </location>
</feature>
<sequence length="402" mass="43377">MAGAGLPSWWALPLLRVPTSSAVRIIPSIAAAAAAAARGHDLLLLRASSSEATRGFSSSTSAPAAPAHATAELLQPRKDEPPAPGSATAARSRPRPPASSTAAAALVELEPQQKQPPVPASAAATRAYSSSAALVPSPAPASATTPPMKQRTGQPTPAAIKRQRQLQPAPTRVAGPADLINLAQAGRVNEAIHLLSQGARGNCKAFEELAASCSTPALKEELKDVHHYFLCSGFHNDCGVNNKLIEMYPKCDLLKFSRRTFDQMAYRTLDSWLLMIEVSYNAEEFEEAFWLFKQLKTNYHDLHKTKHLISPVGSVELIQLCRSGKARKALKLLEMGVHANLHAFFEIAAGCRTIAELNLVRGCLQRSAFSHNTFINSKIDQMQAKFEQMHANLKNKDGHGHP</sequence>
<dbReference type="PaxDb" id="65489-OBART02G04030.1"/>
<reference evidence="3" key="1">
    <citation type="journal article" date="2009" name="Rice">
        <title>De Novo Next Generation Sequencing of Plant Genomes.</title>
        <authorList>
            <person name="Rounsley S."/>
            <person name="Marri P.R."/>
            <person name="Yu Y."/>
            <person name="He R."/>
            <person name="Sisneros N."/>
            <person name="Goicoechea J.L."/>
            <person name="Lee S.J."/>
            <person name="Angelova A."/>
            <person name="Kudrna D."/>
            <person name="Luo M."/>
            <person name="Affourtit J."/>
            <person name="Desany B."/>
            <person name="Knight J."/>
            <person name="Niazi F."/>
            <person name="Egholm M."/>
            <person name="Wing R.A."/>
        </authorList>
    </citation>
    <scope>NUCLEOTIDE SEQUENCE [LARGE SCALE GENOMIC DNA]</scope>
    <source>
        <strain evidence="3">cv. IRGC 105608</strain>
    </source>
</reference>
<organism evidence="3">
    <name type="scientific">Oryza barthii</name>
    <dbReference type="NCBI Taxonomy" id="65489"/>
    <lineage>
        <taxon>Eukaryota</taxon>
        <taxon>Viridiplantae</taxon>
        <taxon>Streptophyta</taxon>
        <taxon>Embryophyta</taxon>
        <taxon>Tracheophyta</taxon>
        <taxon>Spermatophyta</taxon>
        <taxon>Magnoliopsida</taxon>
        <taxon>Liliopsida</taxon>
        <taxon>Poales</taxon>
        <taxon>Poaceae</taxon>
        <taxon>BOP clade</taxon>
        <taxon>Oryzoideae</taxon>
        <taxon>Oryzeae</taxon>
        <taxon>Oryzinae</taxon>
        <taxon>Oryza</taxon>
    </lineage>
</organism>
<evidence type="ECO:0000256" key="1">
    <source>
        <dbReference type="SAM" id="MobiDB-lite"/>
    </source>
</evidence>
<dbReference type="AlphaFoldDB" id="A0A0D3F0T0"/>
<feature type="chain" id="PRO_5002261265" evidence="2">
    <location>
        <begin position="23"/>
        <end position="402"/>
    </location>
</feature>